<dbReference type="Pfam" id="PF14356">
    <property type="entry name" value="DUF4403"/>
    <property type="match status" value="1"/>
</dbReference>
<comment type="caution">
    <text evidence="2">The sequence shown here is derived from an EMBL/GenBank/DDBJ whole genome shotgun (WGS) entry which is preliminary data.</text>
</comment>
<evidence type="ECO:0000313" key="3">
    <source>
        <dbReference type="Proteomes" id="UP000670776"/>
    </source>
</evidence>
<dbReference type="EMBL" id="JAGJCB010000002">
    <property type="protein sequence ID" value="MBP0902764.1"/>
    <property type="molecule type" value="Genomic_DNA"/>
</dbReference>
<dbReference type="RefSeq" id="WP_209652502.1">
    <property type="nucleotide sequence ID" value="NZ_JAGJCB010000002.1"/>
</dbReference>
<evidence type="ECO:0000313" key="2">
    <source>
        <dbReference type="EMBL" id="MBP0902764.1"/>
    </source>
</evidence>
<accession>A0ABS4BQA8</accession>
<proteinExistence type="predicted"/>
<dbReference type="Proteomes" id="UP000670776">
    <property type="component" value="Unassembled WGS sequence"/>
</dbReference>
<keyword evidence="1" id="KW-0732">Signal</keyword>
<name>A0ABS4BQA8_9FLAO</name>
<gene>
    <name evidence="2" type="ORF">J8H85_02890</name>
</gene>
<evidence type="ECO:0000256" key="1">
    <source>
        <dbReference type="SAM" id="SignalP"/>
    </source>
</evidence>
<sequence length="469" mass="52750">MAKCALFFTLFILIVFNISCASKQQLMTLKPEPEEAVSPLVYDNVPSFINVPVSVKLKDIENQINSILKGLIYEDKTIEDDDIEIKVWKQAPITIQHDASSGNKIKTTLPLKAIIKYRIGTQTLGVNLYKTSEFNLNGVVTLSSDIGLTNWQLKSKTRITDLVWKESPSMVVYGKNLPVTYLVNPAIKIFRADIEKSIDAAIEASMDFKPNVLEAIEKLTVPFKMNDDYESWLRIVPIEIYSTDAQLKNDKVLLDMGMKCDMETVIGQQPQSKFDAKKIVLKPVAKMPNHVTSNIVAISTYQDASKIMTKNFSGEEFGSGSKKVTVKKVDIWHKQGKMVIALDLQGSVNGTIYLEGVPFYNNVTKELFFDNLDYVLDTKSRLLKTANWLAKGTILKRIQENCRYSIQPNLDEGKKTMLNYLNNYSPMPGVFVNGTMEDIDFQRVQLTNTAILAFLKVKGNISVTVDGLK</sequence>
<feature type="chain" id="PRO_5047251312" evidence="1">
    <location>
        <begin position="22"/>
        <end position="469"/>
    </location>
</feature>
<protein>
    <submittedName>
        <fullName evidence="2">DUF4403 family protein</fullName>
    </submittedName>
</protein>
<keyword evidence="3" id="KW-1185">Reference proteome</keyword>
<dbReference type="InterPro" id="IPR025515">
    <property type="entry name" value="DUF4403"/>
</dbReference>
<organism evidence="2 3">
    <name type="scientific">Mariniflexile gromovii</name>
    <dbReference type="NCBI Taxonomy" id="362523"/>
    <lineage>
        <taxon>Bacteria</taxon>
        <taxon>Pseudomonadati</taxon>
        <taxon>Bacteroidota</taxon>
        <taxon>Flavobacteriia</taxon>
        <taxon>Flavobacteriales</taxon>
        <taxon>Flavobacteriaceae</taxon>
        <taxon>Mariniflexile</taxon>
    </lineage>
</organism>
<reference evidence="2 3" key="1">
    <citation type="submission" date="2021-04" db="EMBL/GenBank/DDBJ databases">
        <title>Mariniflexile gromovii gen. nov., sp. nov., a gliding bacterium isolated from the sea urchin Strongylocentrotus intermedius.</title>
        <authorList>
            <person name="Ko S."/>
            <person name="Le V."/>
            <person name="Ahn C.-Y."/>
            <person name="Oh H.-M."/>
        </authorList>
    </citation>
    <scope>NUCLEOTIDE SEQUENCE [LARGE SCALE GENOMIC DNA]</scope>
    <source>
        <strain evidence="2 3">KCTC 12570</strain>
    </source>
</reference>
<feature type="signal peptide" evidence="1">
    <location>
        <begin position="1"/>
        <end position="21"/>
    </location>
</feature>